<sequence length="295" mass="32728">MRLPVWNWGSIFEGMVLERETVKELALRLGFDAVGVAPAALLSGEVGYLKAWVEAGKQGSMAYMERNMEVRENPGRLVPGVRSVIVTLTNYYSSCRQSEDVPRIALYARGKDYHEVIKKRLWLLLDSLCSLAPEVRGRCFVDSAPVLEHAWARRAGLGWQGKNTLLIRKGLGSYCFIGVLMVTAEFDAYDQPFTASYCGTCTRCVEACPTGALTAGEVDARKCISYQTIENKGEYPEALKRLAGNRIFGCDACQEVCPWNKGVADHHIPDFLPSPDVMALTAKDWETMSPGRFKA</sequence>
<keyword evidence="2" id="KW-0963">Cytoplasm</keyword>
<keyword evidence="4" id="KW-0479">Metal-binding</keyword>
<dbReference type="InterPro" id="IPR013542">
    <property type="entry name" value="QueG_DUF1730"/>
</dbReference>
<gene>
    <name evidence="10" type="primary">queG</name>
    <name evidence="10" type="ORF">H9863_07660</name>
</gene>
<reference evidence="10" key="1">
    <citation type="journal article" date="2021" name="PeerJ">
        <title>Extensive microbial diversity within the chicken gut microbiome revealed by metagenomics and culture.</title>
        <authorList>
            <person name="Gilroy R."/>
            <person name="Ravi A."/>
            <person name="Getino M."/>
            <person name="Pursley I."/>
            <person name="Horton D.L."/>
            <person name="Alikhan N.F."/>
            <person name="Baker D."/>
            <person name="Gharbi K."/>
            <person name="Hall N."/>
            <person name="Watson M."/>
            <person name="Adriaenssens E.M."/>
            <person name="Foster-Nyarko E."/>
            <person name="Jarju S."/>
            <person name="Secka A."/>
            <person name="Antonio M."/>
            <person name="Oren A."/>
            <person name="Chaudhuri R.R."/>
            <person name="La Ragione R."/>
            <person name="Hildebrand F."/>
            <person name="Pallen M.J."/>
        </authorList>
    </citation>
    <scope>NUCLEOTIDE SEQUENCE</scope>
    <source>
        <strain evidence="10">23274</strain>
    </source>
</reference>
<evidence type="ECO:0000256" key="5">
    <source>
        <dbReference type="ARBA" id="ARBA00022785"/>
    </source>
</evidence>
<accession>A0A9D1V0P9</accession>
<evidence type="ECO:0000256" key="6">
    <source>
        <dbReference type="ARBA" id="ARBA00023002"/>
    </source>
</evidence>
<dbReference type="EMBL" id="DXFT01000148">
    <property type="protein sequence ID" value="HIX03973.1"/>
    <property type="molecule type" value="Genomic_DNA"/>
</dbReference>
<keyword evidence="7" id="KW-0408">Iron</keyword>
<dbReference type="GO" id="GO:0051539">
    <property type="term" value="F:4 iron, 4 sulfur cluster binding"/>
    <property type="evidence" value="ECO:0007669"/>
    <property type="project" value="UniProtKB-KW"/>
</dbReference>
<keyword evidence="8" id="KW-0411">Iron-sulfur</keyword>
<dbReference type="InterPro" id="IPR004453">
    <property type="entry name" value="QueG"/>
</dbReference>
<dbReference type="PROSITE" id="PS51379">
    <property type="entry name" value="4FE4S_FER_2"/>
    <property type="match status" value="1"/>
</dbReference>
<dbReference type="GO" id="GO:0008616">
    <property type="term" value="P:tRNA queuosine(34) biosynthetic process"/>
    <property type="evidence" value="ECO:0007669"/>
    <property type="project" value="UniProtKB-KW"/>
</dbReference>
<keyword evidence="1" id="KW-0004">4Fe-4S</keyword>
<reference evidence="10" key="2">
    <citation type="submission" date="2021-04" db="EMBL/GenBank/DDBJ databases">
        <authorList>
            <person name="Gilroy R."/>
        </authorList>
    </citation>
    <scope>NUCLEOTIDE SEQUENCE</scope>
    <source>
        <strain evidence="10">23274</strain>
    </source>
</reference>
<protein>
    <submittedName>
        <fullName evidence="10">tRNA epoxyqueuosine(34) reductase QueG</fullName>
        <ecNumber evidence="10">1.17.99.6</ecNumber>
    </submittedName>
</protein>
<dbReference type="AlphaFoldDB" id="A0A9D1V0P9"/>
<dbReference type="Pfam" id="PF13484">
    <property type="entry name" value="Fer4_16"/>
    <property type="match status" value="1"/>
</dbReference>
<keyword evidence="3" id="KW-0819">tRNA processing</keyword>
<evidence type="ECO:0000259" key="9">
    <source>
        <dbReference type="PROSITE" id="PS51379"/>
    </source>
</evidence>
<dbReference type="PROSITE" id="PS00198">
    <property type="entry name" value="4FE4S_FER_1"/>
    <property type="match status" value="1"/>
</dbReference>
<comment type="caution">
    <text evidence="10">The sequence shown here is derived from an EMBL/GenBank/DDBJ whole genome shotgun (WGS) entry which is preliminary data.</text>
</comment>
<dbReference type="GO" id="GO:0046872">
    <property type="term" value="F:metal ion binding"/>
    <property type="evidence" value="ECO:0007669"/>
    <property type="project" value="UniProtKB-KW"/>
</dbReference>
<evidence type="ECO:0000256" key="3">
    <source>
        <dbReference type="ARBA" id="ARBA00022694"/>
    </source>
</evidence>
<evidence type="ECO:0000256" key="1">
    <source>
        <dbReference type="ARBA" id="ARBA00022485"/>
    </source>
</evidence>
<name>A0A9D1V0P9_9BACT</name>
<feature type="domain" description="4Fe-4S ferredoxin-type" evidence="9">
    <location>
        <begin position="189"/>
        <end position="218"/>
    </location>
</feature>
<feature type="non-terminal residue" evidence="10">
    <location>
        <position position="295"/>
    </location>
</feature>
<evidence type="ECO:0000313" key="10">
    <source>
        <dbReference type="EMBL" id="HIX03973.1"/>
    </source>
</evidence>
<evidence type="ECO:0000256" key="8">
    <source>
        <dbReference type="ARBA" id="ARBA00023014"/>
    </source>
</evidence>
<dbReference type="PANTHER" id="PTHR30002">
    <property type="entry name" value="EPOXYQUEUOSINE REDUCTASE"/>
    <property type="match status" value="1"/>
</dbReference>
<evidence type="ECO:0000256" key="7">
    <source>
        <dbReference type="ARBA" id="ARBA00023004"/>
    </source>
</evidence>
<dbReference type="InterPro" id="IPR017900">
    <property type="entry name" value="4Fe4S_Fe_S_CS"/>
</dbReference>
<evidence type="ECO:0000313" key="11">
    <source>
        <dbReference type="Proteomes" id="UP000824202"/>
    </source>
</evidence>
<dbReference type="InterPro" id="IPR017896">
    <property type="entry name" value="4Fe4S_Fe-S-bd"/>
</dbReference>
<dbReference type="Pfam" id="PF08331">
    <property type="entry name" value="QueG_DUF1730"/>
    <property type="match status" value="1"/>
</dbReference>
<dbReference type="Proteomes" id="UP000824202">
    <property type="component" value="Unassembled WGS sequence"/>
</dbReference>
<dbReference type="SUPFAM" id="SSF46548">
    <property type="entry name" value="alpha-helical ferredoxin"/>
    <property type="match status" value="1"/>
</dbReference>
<keyword evidence="6 10" id="KW-0560">Oxidoreductase</keyword>
<dbReference type="EC" id="1.17.99.6" evidence="10"/>
<keyword evidence="5" id="KW-0671">Queuosine biosynthesis</keyword>
<dbReference type="PANTHER" id="PTHR30002:SF4">
    <property type="entry name" value="EPOXYQUEUOSINE REDUCTASE"/>
    <property type="match status" value="1"/>
</dbReference>
<dbReference type="NCBIfam" id="TIGR00276">
    <property type="entry name" value="tRNA epoxyqueuosine(34) reductase QueG"/>
    <property type="match status" value="1"/>
</dbReference>
<evidence type="ECO:0000256" key="2">
    <source>
        <dbReference type="ARBA" id="ARBA00022490"/>
    </source>
</evidence>
<proteinExistence type="predicted"/>
<dbReference type="GO" id="GO:0052693">
    <property type="term" value="F:epoxyqueuosine reductase activity"/>
    <property type="evidence" value="ECO:0007669"/>
    <property type="project" value="UniProtKB-EC"/>
</dbReference>
<dbReference type="Gene3D" id="3.30.70.20">
    <property type="match status" value="1"/>
</dbReference>
<evidence type="ECO:0000256" key="4">
    <source>
        <dbReference type="ARBA" id="ARBA00022723"/>
    </source>
</evidence>
<organism evidence="10 11">
    <name type="scientific">Candidatus Odoribacter faecigallinarum</name>
    <dbReference type="NCBI Taxonomy" id="2838706"/>
    <lineage>
        <taxon>Bacteria</taxon>
        <taxon>Pseudomonadati</taxon>
        <taxon>Bacteroidota</taxon>
        <taxon>Bacteroidia</taxon>
        <taxon>Bacteroidales</taxon>
        <taxon>Odoribacteraceae</taxon>
        <taxon>Odoribacter</taxon>
    </lineage>
</organism>